<evidence type="ECO:0008006" key="5">
    <source>
        <dbReference type="Google" id="ProtNLM"/>
    </source>
</evidence>
<dbReference type="GO" id="GO:0006749">
    <property type="term" value="P:glutathione metabolic process"/>
    <property type="evidence" value="ECO:0007669"/>
    <property type="project" value="TreeGrafter"/>
</dbReference>
<dbReference type="SUPFAM" id="SSF52833">
    <property type="entry name" value="Thioredoxin-like"/>
    <property type="match status" value="1"/>
</dbReference>
<dbReference type="PROSITE" id="PS50404">
    <property type="entry name" value="GST_NTER"/>
    <property type="match status" value="1"/>
</dbReference>
<dbReference type="InterPro" id="IPR050213">
    <property type="entry name" value="GST_superfamily"/>
</dbReference>
<keyword evidence="4" id="KW-1185">Reference proteome</keyword>
<dbReference type="PROSITE" id="PS50405">
    <property type="entry name" value="GST_CTER"/>
    <property type="match status" value="1"/>
</dbReference>
<dbReference type="EMBL" id="JH767142">
    <property type="protein sequence ID" value="EQC37982.1"/>
    <property type="molecule type" value="Genomic_DNA"/>
</dbReference>
<dbReference type="AlphaFoldDB" id="T0S5P1"/>
<protein>
    <recommendedName>
        <fullName evidence="5">Glutathione S-transferase</fullName>
    </recommendedName>
</protein>
<accession>T0S5P1</accession>
<evidence type="ECO:0000313" key="4">
    <source>
        <dbReference type="Proteomes" id="UP000030762"/>
    </source>
</evidence>
<dbReference type="GeneID" id="19945139"/>
<dbReference type="OMA" id="ARYPAKW"/>
<dbReference type="SUPFAM" id="SSF47616">
    <property type="entry name" value="GST C-terminal domain-like"/>
    <property type="match status" value="1"/>
</dbReference>
<reference evidence="3 4" key="1">
    <citation type="submission" date="2012-04" db="EMBL/GenBank/DDBJ databases">
        <title>The Genome Sequence of Saprolegnia declina VS20.</title>
        <authorList>
            <consortium name="The Broad Institute Genome Sequencing Platform"/>
            <person name="Russ C."/>
            <person name="Nusbaum C."/>
            <person name="Tyler B."/>
            <person name="van West P."/>
            <person name="Dieguez-Uribeondo J."/>
            <person name="de Bruijn I."/>
            <person name="Tripathy S."/>
            <person name="Jiang R."/>
            <person name="Young S.K."/>
            <person name="Zeng Q."/>
            <person name="Gargeya S."/>
            <person name="Fitzgerald M."/>
            <person name="Haas B."/>
            <person name="Abouelleil A."/>
            <person name="Alvarado L."/>
            <person name="Arachchi H.M."/>
            <person name="Berlin A."/>
            <person name="Chapman S.B."/>
            <person name="Goldberg J."/>
            <person name="Griggs A."/>
            <person name="Gujja S."/>
            <person name="Hansen M."/>
            <person name="Howarth C."/>
            <person name="Imamovic A."/>
            <person name="Larimer J."/>
            <person name="McCowen C."/>
            <person name="Montmayeur A."/>
            <person name="Murphy C."/>
            <person name="Neiman D."/>
            <person name="Pearson M."/>
            <person name="Priest M."/>
            <person name="Roberts A."/>
            <person name="Saif S."/>
            <person name="Shea T."/>
            <person name="Sisk P."/>
            <person name="Sykes S."/>
            <person name="Wortman J."/>
            <person name="Nusbaum C."/>
            <person name="Birren B."/>
        </authorList>
    </citation>
    <scope>NUCLEOTIDE SEQUENCE [LARGE SCALE GENOMIC DNA]</scope>
    <source>
        <strain evidence="3 4">VS20</strain>
    </source>
</reference>
<dbReference type="eggNOG" id="KOG1695">
    <property type="taxonomic scope" value="Eukaryota"/>
</dbReference>
<dbReference type="SFLD" id="SFLDS00019">
    <property type="entry name" value="Glutathione_Transferase_(cytos"/>
    <property type="match status" value="1"/>
</dbReference>
<dbReference type="InterPro" id="IPR004046">
    <property type="entry name" value="GST_C"/>
</dbReference>
<dbReference type="Proteomes" id="UP000030762">
    <property type="component" value="Unassembled WGS sequence"/>
</dbReference>
<sequence>MATSNPITVHYWAGRGMCEPLRVALAAVGAPFTNQFLETKADLAALRDANELTYGQVPMVEMDDCKFVQVQATLLYLAHKHNMYPADLKAQYLCDATMAACADARRPLTRYPFTLDGTEVKANFNFARYPAKWNELLSGRDYLLGANVSMADVTMWEVLDFYEDIFGTAVFRNDFKAYPALLAHYDRVGQMGNLTQWQAARSTAFVDCATYARHVNQTLYE</sequence>
<dbReference type="Pfam" id="PF14497">
    <property type="entry name" value="GST_C_3"/>
    <property type="match status" value="1"/>
</dbReference>
<dbReference type="STRING" id="1156394.T0S5P1"/>
<name>T0S5P1_SAPDV</name>
<organism evidence="3 4">
    <name type="scientific">Saprolegnia diclina (strain VS20)</name>
    <dbReference type="NCBI Taxonomy" id="1156394"/>
    <lineage>
        <taxon>Eukaryota</taxon>
        <taxon>Sar</taxon>
        <taxon>Stramenopiles</taxon>
        <taxon>Oomycota</taxon>
        <taxon>Saprolegniomycetes</taxon>
        <taxon>Saprolegniales</taxon>
        <taxon>Saprolegniaceae</taxon>
        <taxon>Saprolegnia</taxon>
    </lineage>
</organism>
<dbReference type="GO" id="GO:0004364">
    <property type="term" value="F:glutathione transferase activity"/>
    <property type="evidence" value="ECO:0007669"/>
    <property type="project" value="TreeGrafter"/>
</dbReference>
<feature type="domain" description="GST C-terminal" evidence="2">
    <location>
        <begin position="87"/>
        <end position="212"/>
    </location>
</feature>
<dbReference type="PANTHER" id="PTHR11571">
    <property type="entry name" value="GLUTATHIONE S-TRANSFERASE"/>
    <property type="match status" value="1"/>
</dbReference>
<dbReference type="InParanoid" id="T0S5P1"/>
<gene>
    <name evidence="3" type="ORF">SDRG_04412</name>
</gene>
<evidence type="ECO:0000313" key="3">
    <source>
        <dbReference type="EMBL" id="EQC37982.1"/>
    </source>
</evidence>
<dbReference type="VEuPathDB" id="FungiDB:SDRG_04412"/>
<evidence type="ECO:0000259" key="2">
    <source>
        <dbReference type="PROSITE" id="PS50405"/>
    </source>
</evidence>
<feature type="domain" description="GST N-terminal" evidence="1">
    <location>
        <begin position="5"/>
        <end position="85"/>
    </location>
</feature>
<dbReference type="InterPro" id="IPR010987">
    <property type="entry name" value="Glutathione-S-Trfase_C-like"/>
</dbReference>
<dbReference type="InterPro" id="IPR036282">
    <property type="entry name" value="Glutathione-S-Trfase_C_sf"/>
</dbReference>
<dbReference type="Gene3D" id="1.20.1050.10">
    <property type="match status" value="1"/>
</dbReference>
<dbReference type="InterPro" id="IPR004045">
    <property type="entry name" value="Glutathione_S-Trfase_N"/>
</dbReference>
<evidence type="ECO:0000259" key="1">
    <source>
        <dbReference type="PROSITE" id="PS50404"/>
    </source>
</evidence>
<proteinExistence type="predicted"/>
<dbReference type="OrthoDB" id="414243at2759"/>
<dbReference type="InterPro" id="IPR036249">
    <property type="entry name" value="Thioredoxin-like_sf"/>
</dbReference>
<dbReference type="Gene3D" id="3.40.30.10">
    <property type="entry name" value="Glutaredoxin"/>
    <property type="match status" value="1"/>
</dbReference>
<dbReference type="RefSeq" id="XP_008608309.1">
    <property type="nucleotide sequence ID" value="XM_008610087.1"/>
</dbReference>
<dbReference type="Pfam" id="PF02798">
    <property type="entry name" value="GST_N"/>
    <property type="match status" value="1"/>
</dbReference>
<dbReference type="InterPro" id="IPR040079">
    <property type="entry name" value="Glutathione_S-Trfase"/>
</dbReference>